<dbReference type="RefSeq" id="WP_166636280.1">
    <property type="nucleotide sequence ID" value="NZ_SOAZ01000002.1"/>
</dbReference>
<comment type="subcellular location">
    <subcellularLocation>
        <location evidence="1">Cell envelope</location>
    </subcellularLocation>
</comment>
<feature type="domain" description="Periplasmic binding protein" evidence="4">
    <location>
        <begin position="41"/>
        <end position="292"/>
    </location>
</feature>
<reference evidence="5 6" key="1">
    <citation type="submission" date="2019-03" db="EMBL/GenBank/DDBJ databases">
        <title>Genomic Encyclopedia of Type Strains, Phase IV (KMG-IV): sequencing the most valuable type-strain genomes for metagenomic binning, comparative biology and taxonomic classification.</title>
        <authorList>
            <person name="Goeker M."/>
        </authorList>
    </citation>
    <scope>NUCLEOTIDE SEQUENCE [LARGE SCALE GENOMIC DNA]</scope>
    <source>
        <strain evidence="5 6">DSM 24455</strain>
    </source>
</reference>
<dbReference type="PANTHER" id="PTHR46847">
    <property type="entry name" value="D-ALLOSE-BINDING PERIPLASMIC PROTEIN-RELATED"/>
    <property type="match status" value="1"/>
</dbReference>
<keyword evidence="6" id="KW-1185">Reference proteome</keyword>
<comment type="caution">
    <text evidence="5">The sequence shown here is derived from an EMBL/GenBank/DDBJ whole genome shotgun (WGS) entry which is preliminary data.</text>
</comment>
<dbReference type="PROSITE" id="PS51257">
    <property type="entry name" value="PROKAR_LIPOPROTEIN"/>
    <property type="match status" value="1"/>
</dbReference>
<protein>
    <submittedName>
        <fullName evidence="5">Ribose transport system substrate-binding protein</fullName>
    </submittedName>
</protein>
<dbReference type="CDD" id="cd20006">
    <property type="entry name" value="PBP1_ABC_sugar_binding-like"/>
    <property type="match status" value="1"/>
</dbReference>
<dbReference type="InterPro" id="IPR025997">
    <property type="entry name" value="SBP_2_dom"/>
</dbReference>
<dbReference type="InterPro" id="IPR028082">
    <property type="entry name" value="Peripla_BP_I"/>
</dbReference>
<dbReference type="EMBL" id="SOAZ01000002">
    <property type="protein sequence ID" value="TDT63272.1"/>
    <property type="molecule type" value="Genomic_DNA"/>
</dbReference>
<evidence type="ECO:0000256" key="1">
    <source>
        <dbReference type="ARBA" id="ARBA00004196"/>
    </source>
</evidence>
<evidence type="ECO:0000313" key="5">
    <source>
        <dbReference type="EMBL" id="TDT63272.1"/>
    </source>
</evidence>
<evidence type="ECO:0000313" key="6">
    <source>
        <dbReference type="Proteomes" id="UP000295325"/>
    </source>
</evidence>
<dbReference type="GO" id="GO:0030313">
    <property type="term" value="C:cell envelope"/>
    <property type="evidence" value="ECO:0007669"/>
    <property type="project" value="UniProtKB-SubCell"/>
</dbReference>
<organism evidence="5 6">
    <name type="scientific">Fonticella tunisiensis</name>
    <dbReference type="NCBI Taxonomy" id="1096341"/>
    <lineage>
        <taxon>Bacteria</taxon>
        <taxon>Bacillati</taxon>
        <taxon>Bacillota</taxon>
        <taxon>Clostridia</taxon>
        <taxon>Eubacteriales</taxon>
        <taxon>Clostridiaceae</taxon>
        <taxon>Fonticella</taxon>
    </lineage>
</organism>
<gene>
    <name evidence="5" type="ORF">EDD71_10231</name>
</gene>
<dbReference type="SUPFAM" id="SSF53822">
    <property type="entry name" value="Periplasmic binding protein-like I"/>
    <property type="match status" value="1"/>
</dbReference>
<accession>A0A4R7KUJ4</accession>
<dbReference type="GO" id="GO:0030246">
    <property type="term" value="F:carbohydrate binding"/>
    <property type="evidence" value="ECO:0007669"/>
    <property type="project" value="UniProtKB-ARBA"/>
</dbReference>
<evidence type="ECO:0000256" key="3">
    <source>
        <dbReference type="ARBA" id="ARBA00022729"/>
    </source>
</evidence>
<dbReference type="Pfam" id="PF13407">
    <property type="entry name" value="Peripla_BP_4"/>
    <property type="match status" value="1"/>
</dbReference>
<evidence type="ECO:0000259" key="4">
    <source>
        <dbReference type="Pfam" id="PF13407"/>
    </source>
</evidence>
<dbReference type="AlphaFoldDB" id="A0A4R7KUJ4"/>
<evidence type="ECO:0000256" key="2">
    <source>
        <dbReference type="ARBA" id="ARBA00007639"/>
    </source>
</evidence>
<dbReference type="PANTHER" id="PTHR46847:SF1">
    <property type="entry name" value="D-ALLOSE-BINDING PERIPLASMIC PROTEIN-RELATED"/>
    <property type="match status" value="1"/>
</dbReference>
<keyword evidence="3" id="KW-0732">Signal</keyword>
<comment type="similarity">
    <text evidence="2">Belongs to the bacterial solute-binding protein 2 family.</text>
</comment>
<proteinExistence type="inferred from homology"/>
<dbReference type="Gene3D" id="3.40.50.2300">
    <property type="match status" value="2"/>
</dbReference>
<sequence>MRKMIKLFRLVFLTIFTVFLISCTKNNDINNTSRKNISLILRTSYGYHWGTIKMGAYAAAREFNVDIDYTSPYDEDDVNEQINLVNQAIEKKVDALILGVSDYEALSESIERAYKQGIPVIVVDSEVDTEKVNSCILTNNYEAGKKAGDVLADIIGKEGKVGIINYDKEDRNAQLREEGLISAIKKYPEVKVAAKEYCFSDMKQAYNLAKKMLSENPDIDAIVALNEVASEGVAQAVDEMKLKGSVKVMAFNSTFQEIDYMDKGIIQATIVQNPFNMGYLSVKYALDSIEKKEIDKRIYIDSRVIYRDNMYLPENQKLLFPFIK</sequence>
<name>A0A4R7KUJ4_9CLOT</name>
<dbReference type="Proteomes" id="UP000295325">
    <property type="component" value="Unassembled WGS sequence"/>
</dbReference>